<reference evidence="3 4" key="1">
    <citation type="submission" date="2024-08" db="EMBL/GenBank/DDBJ databases">
        <authorList>
            <person name="Lu H."/>
        </authorList>
    </citation>
    <scope>NUCLEOTIDE SEQUENCE [LARGE SCALE GENOMIC DNA]</scope>
    <source>
        <strain evidence="3 4">LYH14W</strain>
    </source>
</reference>
<dbReference type="EMBL" id="JBIGHV010000005">
    <property type="protein sequence ID" value="MFG6431045.1"/>
    <property type="molecule type" value="Genomic_DNA"/>
</dbReference>
<feature type="chain" id="PRO_5045105296" evidence="1">
    <location>
        <begin position="22"/>
        <end position="223"/>
    </location>
</feature>
<feature type="domain" description="Ice-binding protein C-terminal" evidence="2">
    <location>
        <begin position="197"/>
        <end position="221"/>
    </location>
</feature>
<evidence type="ECO:0000256" key="1">
    <source>
        <dbReference type="SAM" id="SignalP"/>
    </source>
</evidence>
<dbReference type="RefSeq" id="WP_394479799.1">
    <property type="nucleotide sequence ID" value="NZ_JBIGHV010000005.1"/>
</dbReference>
<sequence length="223" mass="22696">MLNLKAPVAIATLLLAGAAGAATTNGIANGGFETINPATNLPFGWAGGDSSAPVLSDEAHTGAHSMLLSRPGGFGGSALEQNSLGDGGLPALTAANVGDTPWLNFWVKGDVSPTGNAKYSLSYIGDGGVVLYDSGLQHFMDGNAKTDWTQISFQAAAIPAGAQAVRFFINTAVGPLLDGRVNAIYVDDIQLTLTTAPVPEPSSYALLAGGLAVLGMAVRRRRA</sequence>
<protein>
    <submittedName>
        <fullName evidence="3">PEP-CTERM sorting domain-containing protein</fullName>
    </submittedName>
</protein>
<organism evidence="3 4">
    <name type="scientific">Pelomonas parva</name>
    <dbReference type="NCBI Taxonomy" id="3299032"/>
    <lineage>
        <taxon>Bacteria</taxon>
        <taxon>Pseudomonadati</taxon>
        <taxon>Pseudomonadota</taxon>
        <taxon>Betaproteobacteria</taxon>
        <taxon>Burkholderiales</taxon>
        <taxon>Sphaerotilaceae</taxon>
        <taxon>Roseateles</taxon>
    </lineage>
</organism>
<evidence type="ECO:0000259" key="2">
    <source>
        <dbReference type="Pfam" id="PF07589"/>
    </source>
</evidence>
<dbReference type="Pfam" id="PF07589">
    <property type="entry name" value="PEP-CTERM"/>
    <property type="match status" value="1"/>
</dbReference>
<keyword evidence="4" id="KW-1185">Reference proteome</keyword>
<proteinExistence type="predicted"/>
<name>A0ABW7F3H4_9BURK</name>
<dbReference type="Gene3D" id="2.60.120.260">
    <property type="entry name" value="Galactose-binding domain-like"/>
    <property type="match status" value="1"/>
</dbReference>
<evidence type="ECO:0000313" key="4">
    <source>
        <dbReference type="Proteomes" id="UP001606210"/>
    </source>
</evidence>
<dbReference type="InterPro" id="IPR013424">
    <property type="entry name" value="Ice-binding_C"/>
</dbReference>
<dbReference type="NCBIfam" id="TIGR02595">
    <property type="entry name" value="PEP_CTERM"/>
    <property type="match status" value="1"/>
</dbReference>
<accession>A0ABW7F3H4</accession>
<gene>
    <name evidence="3" type="ORF">ACG00Y_14035</name>
</gene>
<comment type="caution">
    <text evidence="3">The sequence shown here is derived from an EMBL/GenBank/DDBJ whole genome shotgun (WGS) entry which is preliminary data.</text>
</comment>
<feature type="signal peptide" evidence="1">
    <location>
        <begin position="1"/>
        <end position="21"/>
    </location>
</feature>
<evidence type="ECO:0000313" key="3">
    <source>
        <dbReference type="EMBL" id="MFG6431045.1"/>
    </source>
</evidence>
<dbReference type="Proteomes" id="UP001606210">
    <property type="component" value="Unassembled WGS sequence"/>
</dbReference>
<keyword evidence="1" id="KW-0732">Signal</keyword>